<proteinExistence type="predicted"/>
<dbReference type="GO" id="GO:0090729">
    <property type="term" value="F:toxin activity"/>
    <property type="evidence" value="ECO:0007669"/>
    <property type="project" value="UniProtKB-KW"/>
</dbReference>
<dbReference type="AlphaFoldDB" id="A0AB36DM47"/>
<keyword evidence="3" id="KW-1266">Target cell cytoplasm</keyword>
<evidence type="ECO:0000256" key="3">
    <source>
        <dbReference type="ARBA" id="ARBA00022913"/>
    </source>
</evidence>
<dbReference type="Proteomes" id="UP000078295">
    <property type="component" value="Unassembled WGS sequence"/>
</dbReference>
<accession>A0AB36DM47</accession>
<evidence type="ECO:0000256" key="4">
    <source>
        <dbReference type="ARBA" id="ARBA00023026"/>
    </source>
</evidence>
<evidence type="ECO:0000313" key="7">
    <source>
        <dbReference type="Proteomes" id="UP000078295"/>
    </source>
</evidence>
<organism evidence="6 7">
    <name type="scientific">Moraxella catarrhalis</name>
    <name type="common">Branhamella catarrhalis</name>
    <dbReference type="NCBI Taxonomy" id="480"/>
    <lineage>
        <taxon>Bacteria</taxon>
        <taxon>Pseudomonadati</taxon>
        <taxon>Pseudomonadota</taxon>
        <taxon>Gammaproteobacteria</taxon>
        <taxon>Moraxellales</taxon>
        <taxon>Moraxellaceae</taxon>
        <taxon>Moraxella</taxon>
    </lineage>
</organism>
<evidence type="ECO:0000259" key="5">
    <source>
        <dbReference type="Pfam" id="PF04829"/>
    </source>
</evidence>
<feature type="domain" description="VENN motif-containing" evidence="5">
    <location>
        <begin position="10"/>
        <end position="57"/>
    </location>
</feature>
<keyword evidence="2" id="KW-0800">Toxin</keyword>
<protein>
    <recommendedName>
        <fullName evidence="5">VENN motif-containing domain-containing protein</fullName>
    </recommendedName>
</protein>
<gene>
    <name evidence="6" type="ORF">AO370_1534</name>
</gene>
<keyword evidence="4" id="KW-0843">Virulence</keyword>
<sequence>MWGDHQVDDPNTLTQAQKDKLINQAKMIAGITAAFAGEDVNVAANVAAEAVENNSLRAVVQTVKIAGKLVQVVVKNGKVTIRYLKTILNKEKLDIIQDFRTITDGQLNLEDAQAVINLLIGIKFKNENNTNKIQSILKNRHSSLPFPNAVTSQNNGLSYKSNQKHTLGQPGNRTNAGIEPENSFKLFGNSVSGGDKSMLSILMETYINLQIPMMVLGIGLVVQVKTSQNRNA</sequence>
<dbReference type="EMBL" id="LXHQ01000038">
    <property type="protein sequence ID" value="OAV24057.1"/>
    <property type="molecule type" value="Genomic_DNA"/>
</dbReference>
<comment type="subcellular location">
    <subcellularLocation>
        <location evidence="1">Target cell</location>
        <location evidence="1">Target cell cytoplasm</location>
    </subcellularLocation>
</comment>
<comment type="caution">
    <text evidence="6">The sequence shown here is derived from an EMBL/GenBank/DDBJ whole genome shotgun (WGS) entry which is preliminary data.</text>
</comment>
<dbReference type="Pfam" id="PF04829">
    <property type="entry name" value="PT-VENN"/>
    <property type="match status" value="1"/>
</dbReference>
<dbReference type="InterPro" id="IPR006914">
    <property type="entry name" value="VENN_dom"/>
</dbReference>
<reference evidence="6 7" key="1">
    <citation type="journal article" date="2016" name="Genome Biol. Evol.">
        <title>Comparative Genomic Analyses of the Moraxella catarrhalis Serosensitive and Seroresistant Lineages Demonstrate Their Independent Evolution.</title>
        <authorList>
            <person name="Earl J.P."/>
            <person name="de Vries S.P."/>
            <person name="Ahmed A."/>
            <person name="Powell E."/>
            <person name="Schultz M.P."/>
            <person name="Hermans P.W."/>
            <person name="Hill D.J."/>
            <person name="Zhou Z."/>
            <person name="Constantinidou C.I."/>
            <person name="Hu F.Z."/>
            <person name="Bootsma H.J."/>
            <person name="Ehrlich G.D."/>
        </authorList>
    </citation>
    <scope>NUCLEOTIDE SEQUENCE [LARGE SCALE GENOMIC DNA]</scope>
    <source>
        <strain evidence="6 7">F23</strain>
    </source>
</reference>
<evidence type="ECO:0000256" key="2">
    <source>
        <dbReference type="ARBA" id="ARBA00022656"/>
    </source>
</evidence>
<name>A0AB36DM47_MORCA</name>
<evidence type="ECO:0000313" key="6">
    <source>
        <dbReference type="EMBL" id="OAV24057.1"/>
    </source>
</evidence>
<evidence type="ECO:0000256" key="1">
    <source>
        <dbReference type="ARBA" id="ARBA00004219"/>
    </source>
</evidence>